<dbReference type="SUPFAM" id="SSF52540">
    <property type="entry name" value="P-loop containing nucleoside triphosphate hydrolases"/>
    <property type="match status" value="1"/>
</dbReference>
<evidence type="ECO:0000259" key="11">
    <source>
        <dbReference type="PROSITE" id="PS50067"/>
    </source>
</evidence>
<evidence type="ECO:0000256" key="3">
    <source>
        <dbReference type="ARBA" id="ARBA00022840"/>
    </source>
</evidence>
<protein>
    <recommendedName>
        <fullName evidence="8">Kinesin-like protein</fullName>
    </recommendedName>
</protein>
<evidence type="ECO:0000313" key="12">
    <source>
        <dbReference type="EMBL" id="CAL5218501.1"/>
    </source>
</evidence>
<dbReference type="InterPro" id="IPR001752">
    <property type="entry name" value="Kinesin_motor_dom"/>
</dbReference>
<reference evidence="12 13" key="1">
    <citation type="submission" date="2024-06" db="EMBL/GenBank/DDBJ databases">
        <authorList>
            <person name="Kraege A."/>
            <person name="Thomma B."/>
        </authorList>
    </citation>
    <scope>NUCLEOTIDE SEQUENCE [LARGE SCALE GENOMIC DNA]</scope>
</reference>
<dbReference type="InterPro" id="IPR019821">
    <property type="entry name" value="Kinesin_motor_CS"/>
</dbReference>
<feature type="coiled-coil region" evidence="9">
    <location>
        <begin position="414"/>
        <end position="441"/>
    </location>
</feature>
<feature type="compositionally biased region" description="Polar residues" evidence="10">
    <location>
        <begin position="13"/>
        <end position="31"/>
    </location>
</feature>
<evidence type="ECO:0000256" key="1">
    <source>
        <dbReference type="ARBA" id="ARBA00022701"/>
    </source>
</evidence>
<dbReference type="EMBL" id="CAXHTA020000001">
    <property type="protein sequence ID" value="CAL5218501.1"/>
    <property type="molecule type" value="Genomic_DNA"/>
</dbReference>
<dbReference type="PROSITE" id="PS00411">
    <property type="entry name" value="KINESIN_MOTOR_1"/>
    <property type="match status" value="1"/>
</dbReference>
<keyword evidence="13" id="KW-1185">Reference proteome</keyword>
<feature type="domain" description="Kinesin motor" evidence="11">
    <location>
        <begin position="1"/>
        <end position="407"/>
    </location>
</feature>
<comment type="caution">
    <text evidence="7">Lacks conserved residue(s) required for the propagation of feature annotation.</text>
</comment>
<keyword evidence="4 9" id="KW-0175">Coiled coil</keyword>
<keyword evidence="1 8" id="KW-0493">Microtubule</keyword>
<name>A0ABP1FGR2_9CHLO</name>
<evidence type="ECO:0000256" key="9">
    <source>
        <dbReference type="SAM" id="Coils"/>
    </source>
</evidence>
<feature type="region of interest" description="Disordered" evidence="10">
    <location>
        <begin position="1"/>
        <end position="132"/>
    </location>
</feature>
<sequence>MGLLSAFRRSSSRETNSSPVHRQSDIGSGSSEGIADPTPLRPLKLSLTPAKPRSEGLLAREEASLRKKHSASLSPSKGVAVAFRKARSRFETRSDGSTLSRAGSAAASAAPSAAASPQQAPRTPGAPHHQAQPSYEAYSPLMIGPPAARSVQWTAQPSPVSSDVEVSFRCNGLQWPPGKAAIAGARNMAPCPPYHGDIKRAVRCKCSFLEIYNETLTDLLSPSDGQHLQIREDANHGIYVENLCEEAVGCMEDVSSLLVRGQAARKVGETAMNRESSRSHSVFTCTLECSSTDASGVTQILHSRLNLVDLAGSEQQKASGAAGERLREASSINKSLSTLGHVIMSLVDMQRGAHRHVPCRDSCLTYLLQESLGGSSKTIMMANISPSSANLAETLSTLRFAQRAKSIKNRAKVNEDTLGDLSSLQAEIARLKEELTLARNVPQCQDARQSRQLTAAQMASTPLRDLLADPAFPTPHNGSRYTSTGGHAALVGALRREEAASRSIKRLEWELEGVRDMLRQRDMDAQRTKMIIRLKEDKIARLQERALLIDKLNNHPDVRKYAAENMQLSEEVSVLRGEAAADEAEALRDDVALLRTEVIRLSDEVKRLQ</sequence>
<dbReference type="InterPro" id="IPR027417">
    <property type="entry name" value="P-loop_NTPase"/>
</dbReference>
<dbReference type="InterPro" id="IPR044986">
    <property type="entry name" value="KIF15/KIN-12"/>
</dbReference>
<accession>A0ABP1FGR2</accession>
<evidence type="ECO:0000256" key="4">
    <source>
        <dbReference type="ARBA" id="ARBA00023054"/>
    </source>
</evidence>
<organism evidence="12 13">
    <name type="scientific">Coccomyxa viridis</name>
    <dbReference type="NCBI Taxonomy" id="1274662"/>
    <lineage>
        <taxon>Eukaryota</taxon>
        <taxon>Viridiplantae</taxon>
        <taxon>Chlorophyta</taxon>
        <taxon>core chlorophytes</taxon>
        <taxon>Trebouxiophyceae</taxon>
        <taxon>Trebouxiophyceae incertae sedis</taxon>
        <taxon>Coccomyxaceae</taxon>
        <taxon>Coccomyxa</taxon>
    </lineage>
</organism>
<evidence type="ECO:0000256" key="8">
    <source>
        <dbReference type="RuleBase" id="RU000394"/>
    </source>
</evidence>
<keyword evidence="5 8" id="KW-0505">Motor protein</keyword>
<dbReference type="PROSITE" id="PS50067">
    <property type="entry name" value="KINESIN_MOTOR_2"/>
    <property type="match status" value="1"/>
</dbReference>
<evidence type="ECO:0000256" key="7">
    <source>
        <dbReference type="PROSITE-ProRule" id="PRU00283"/>
    </source>
</evidence>
<evidence type="ECO:0000256" key="10">
    <source>
        <dbReference type="SAM" id="MobiDB-lite"/>
    </source>
</evidence>
<gene>
    <name evidence="12" type="primary">g187</name>
    <name evidence="12" type="ORF">VP750_LOCUS160</name>
</gene>
<dbReference type="PANTHER" id="PTHR37739:SF8">
    <property type="entry name" value="KINESIN-LIKE PROTEIN KIN-12D"/>
    <property type="match status" value="1"/>
</dbReference>
<dbReference type="SMART" id="SM00129">
    <property type="entry name" value="KISc"/>
    <property type="match status" value="1"/>
</dbReference>
<dbReference type="Proteomes" id="UP001497392">
    <property type="component" value="Unassembled WGS sequence"/>
</dbReference>
<evidence type="ECO:0000313" key="13">
    <source>
        <dbReference type="Proteomes" id="UP001497392"/>
    </source>
</evidence>
<feature type="compositionally biased region" description="Basic and acidic residues" evidence="10">
    <location>
        <begin position="52"/>
        <end position="65"/>
    </location>
</feature>
<keyword evidence="3 8" id="KW-0067">ATP-binding</keyword>
<comment type="caution">
    <text evidence="12">The sequence shown here is derived from an EMBL/GenBank/DDBJ whole genome shotgun (WGS) entry which is preliminary data.</text>
</comment>
<evidence type="ECO:0000256" key="5">
    <source>
        <dbReference type="ARBA" id="ARBA00023175"/>
    </source>
</evidence>
<dbReference type="Gene3D" id="3.40.850.10">
    <property type="entry name" value="Kinesin motor domain"/>
    <property type="match status" value="1"/>
</dbReference>
<proteinExistence type="inferred from homology"/>
<dbReference type="PRINTS" id="PR00380">
    <property type="entry name" value="KINESINHEAVY"/>
</dbReference>
<evidence type="ECO:0000256" key="2">
    <source>
        <dbReference type="ARBA" id="ARBA00022741"/>
    </source>
</evidence>
<keyword evidence="2 8" id="KW-0547">Nucleotide-binding</keyword>
<dbReference type="InterPro" id="IPR036961">
    <property type="entry name" value="Kinesin_motor_dom_sf"/>
</dbReference>
<feature type="compositionally biased region" description="Low complexity" evidence="10">
    <location>
        <begin position="104"/>
        <end position="121"/>
    </location>
</feature>
<comment type="similarity">
    <text evidence="6">Belongs to the TRAFAC class myosin-kinesin ATPase superfamily. Kinesin family. KIN-12 subfamily.</text>
</comment>
<dbReference type="PANTHER" id="PTHR37739">
    <property type="entry name" value="KINESIN-LIKE PROTEIN KIN-12D"/>
    <property type="match status" value="1"/>
</dbReference>
<dbReference type="Pfam" id="PF00225">
    <property type="entry name" value="Kinesin"/>
    <property type="match status" value="1"/>
</dbReference>
<evidence type="ECO:0000256" key="6">
    <source>
        <dbReference type="ARBA" id="ARBA00034488"/>
    </source>
</evidence>